<protein>
    <recommendedName>
        <fullName evidence="2">Negative regulator of flagellin synthesis</fullName>
    </recommendedName>
    <alternativeName>
        <fullName evidence="8">Anti-sigma-28 factor</fullName>
    </alternativeName>
</protein>
<proteinExistence type="inferred from homology"/>
<dbReference type="InterPro" id="IPR035890">
    <property type="entry name" value="Anti-sigma-28_factor_FlgM_sf"/>
</dbReference>
<evidence type="ECO:0000256" key="5">
    <source>
        <dbReference type="ARBA" id="ARBA00023015"/>
    </source>
</evidence>
<dbReference type="InterPro" id="IPR031316">
    <property type="entry name" value="FlgM_C"/>
</dbReference>
<evidence type="ECO:0000256" key="6">
    <source>
        <dbReference type="ARBA" id="ARBA00023163"/>
    </source>
</evidence>
<dbReference type="NCBIfam" id="TIGR03824">
    <property type="entry name" value="FlgM_jcvi"/>
    <property type="match status" value="1"/>
</dbReference>
<comment type="similarity">
    <text evidence="1">Belongs to the FlgM family.</text>
</comment>
<evidence type="ECO:0000256" key="4">
    <source>
        <dbReference type="ARBA" id="ARBA00022795"/>
    </source>
</evidence>
<keyword evidence="3" id="KW-0678">Repressor</keyword>
<dbReference type="OrthoDB" id="6612705at2"/>
<dbReference type="EMBL" id="PQLX01000013">
    <property type="protein sequence ID" value="POU61208.1"/>
    <property type="molecule type" value="Genomic_DNA"/>
</dbReference>
<dbReference type="SUPFAM" id="SSF101498">
    <property type="entry name" value="Anti-sigma factor FlgM"/>
    <property type="match status" value="1"/>
</dbReference>
<evidence type="ECO:0000256" key="3">
    <source>
        <dbReference type="ARBA" id="ARBA00022491"/>
    </source>
</evidence>
<feature type="region of interest" description="Disordered" evidence="9">
    <location>
        <begin position="1"/>
        <end position="20"/>
    </location>
</feature>
<dbReference type="Proteomes" id="UP000237003">
    <property type="component" value="Unassembled WGS sequence"/>
</dbReference>
<gene>
    <name evidence="11" type="primary">flgM</name>
    <name evidence="11" type="ORF">C3430_24700</name>
</gene>
<keyword evidence="11" id="KW-0966">Cell projection</keyword>
<keyword evidence="4" id="KW-1005">Bacterial flagellum biogenesis</keyword>
<feature type="domain" description="Anti-sigma-28 factor FlgM C-terminal" evidence="10">
    <location>
        <begin position="46"/>
        <end position="91"/>
    </location>
</feature>
<comment type="caution">
    <text evidence="11">The sequence shown here is derived from an EMBL/GenBank/DDBJ whole genome shotgun (WGS) entry which is preliminary data.</text>
</comment>
<evidence type="ECO:0000256" key="9">
    <source>
        <dbReference type="SAM" id="MobiDB-lite"/>
    </source>
</evidence>
<keyword evidence="11" id="KW-0969">Cilium</keyword>
<keyword evidence="6" id="KW-0804">Transcription</keyword>
<keyword evidence="11" id="KW-0282">Flagellum</keyword>
<dbReference type="Pfam" id="PF04316">
    <property type="entry name" value="FlgM"/>
    <property type="match status" value="1"/>
</dbReference>
<evidence type="ECO:0000256" key="7">
    <source>
        <dbReference type="ARBA" id="ARBA00024739"/>
    </source>
</evidence>
<comment type="function">
    <text evidence="7">Responsible for the coupling of flagellin expression to flagellar assembly by preventing expression of the flagellin genes when a component of the middle class of proteins is defective. It negatively regulates flagellar genes by inhibiting the activity of FliA by directly binding to FliA.</text>
</comment>
<evidence type="ECO:0000256" key="8">
    <source>
        <dbReference type="ARBA" id="ARBA00030117"/>
    </source>
</evidence>
<sequence length="94" mass="10240">MIMSIERTLPVTPGSTQHDVTLRTKTRETNAEPAEKVCDAGSNFKLSALTQQIQNDSGNDVNVERLASIKAAMDAGELQIDTDKIAHALLQDLF</sequence>
<dbReference type="InterPro" id="IPR007412">
    <property type="entry name" value="FlgM"/>
</dbReference>
<evidence type="ECO:0000259" key="10">
    <source>
        <dbReference type="Pfam" id="PF04316"/>
    </source>
</evidence>
<evidence type="ECO:0000313" key="11">
    <source>
        <dbReference type="EMBL" id="POU61208.1"/>
    </source>
</evidence>
<dbReference type="GO" id="GO:0045892">
    <property type="term" value="P:negative regulation of DNA-templated transcription"/>
    <property type="evidence" value="ECO:0007669"/>
    <property type="project" value="InterPro"/>
</dbReference>
<evidence type="ECO:0000313" key="12">
    <source>
        <dbReference type="Proteomes" id="UP000237003"/>
    </source>
</evidence>
<evidence type="ECO:0000256" key="1">
    <source>
        <dbReference type="ARBA" id="ARBA00005322"/>
    </source>
</evidence>
<keyword evidence="5" id="KW-0805">Transcription regulation</keyword>
<reference evidence="11 12" key="1">
    <citation type="submission" date="2018-01" db="EMBL/GenBank/DDBJ databases">
        <title>Complete genome sequences of 14 Citrobacter spp. isolated from plant in Canada.</title>
        <authorList>
            <person name="Bhandare S.G."/>
            <person name="Colavecchio A."/>
            <person name="Jeukens J."/>
            <person name="Emond-Rheault J.-G."/>
            <person name="Freschi L."/>
            <person name="Hamel J."/>
            <person name="Kukavica-Ibrulj I."/>
            <person name="Levesque R."/>
            <person name="Goodridge L."/>
        </authorList>
    </citation>
    <scope>NUCLEOTIDE SEQUENCE [LARGE SCALE GENOMIC DNA]</scope>
    <source>
        <strain evidence="11 12">S1285</strain>
    </source>
</reference>
<name>A0A2S4RRC6_CITAM</name>
<accession>A0A2S4RRC6</accession>
<evidence type="ECO:0000256" key="2">
    <source>
        <dbReference type="ARBA" id="ARBA00017823"/>
    </source>
</evidence>
<organism evidence="11 12">
    <name type="scientific">Citrobacter amalonaticus</name>
    <dbReference type="NCBI Taxonomy" id="35703"/>
    <lineage>
        <taxon>Bacteria</taxon>
        <taxon>Pseudomonadati</taxon>
        <taxon>Pseudomonadota</taxon>
        <taxon>Gammaproteobacteria</taxon>
        <taxon>Enterobacterales</taxon>
        <taxon>Enterobacteriaceae</taxon>
        <taxon>Citrobacter</taxon>
    </lineage>
</organism>
<dbReference type="AlphaFoldDB" id="A0A2S4RRC6"/>
<dbReference type="GO" id="GO:0044781">
    <property type="term" value="P:bacterial-type flagellum organization"/>
    <property type="evidence" value="ECO:0007669"/>
    <property type="project" value="UniProtKB-KW"/>
</dbReference>